<evidence type="ECO:0000259" key="7">
    <source>
        <dbReference type="PROSITE" id="PS51362"/>
    </source>
</evidence>
<dbReference type="Pfam" id="PF00019">
    <property type="entry name" value="TGF_beta"/>
    <property type="match status" value="1"/>
</dbReference>
<organism evidence="8 9">
    <name type="scientific">Caerostris extrusa</name>
    <name type="common">Bark spider</name>
    <name type="synonym">Caerostris bankana</name>
    <dbReference type="NCBI Taxonomy" id="172846"/>
    <lineage>
        <taxon>Eukaryota</taxon>
        <taxon>Metazoa</taxon>
        <taxon>Ecdysozoa</taxon>
        <taxon>Arthropoda</taxon>
        <taxon>Chelicerata</taxon>
        <taxon>Arachnida</taxon>
        <taxon>Araneae</taxon>
        <taxon>Araneomorphae</taxon>
        <taxon>Entelegynae</taxon>
        <taxon>Araneoidea</taxon>
        <taxon>Araneidae</taxon>
        <taxon>Caerostris</taxon>
    </lineage>
</organism>
<evidence type="ECO:0000313" key="9">
    <source>
        <dbReference type="Proteomes" id="UP001054945"/>
    </source>
</evidence>
<name>A0AAV4REB0_CAEEX</name>
<dbReference type="SUPFAM" id="SSF57501">
    <property type="entry name" value="Cystine-knot cytokines"/>
    <property type="match status" value="1"/>
</dbReference>
<dbReference type="GO" id="GO:0005125">
    <property type="term" value="F:cytokine activity"/>
    <property type="evidence" value="ECO:0007669"/>
    <property type="project" value="TreeGrafter"/>
</dbReference>
<dbReference type="InterPro" id="IPR001839">
    <property type="entry name" value="TGF-b_C"/>
</dbReference>
<dbReference type="CDD" id="cd13752">
    <property type="entry name" value="TGF_beta_INHB"/>
    <property type="match status" value="1"/>
</dbReference>
<reference evidence="8 9" key="1">
    <citation type="submission" date="2021-06" db="EMBL/GenBank/DDBJ databases">
        <title>Caerostris extrusa draft genome.</title>
        <authorList>
            <person name="Kono N."/>
            <person name="Arakawa K."/>
        </authorList>
    </citation>
    <scope>NUCLEOTIDE SEQUENCE [LARGE SCALE GENOMIC DNA]</scope>
</reference>
<dbReference type="GO" id="GO:0008083">
    <property type="term" value="F:growth factor activity"/>
    <property type="evidence" value="ECO:0007669"/>
    <property type="project" value="UniProtKB-KW"/>
</dbReference>
<dbReference type="Gene3D" id="2.10.90.10">
    <property type="entry name" value="Cystine-knot cytokines"/>
    <property type="match status" value="1"/>
</dbReference>
<dbReference type="SMART" id="SM00204">
    <property type="entry name" value="TGFB"/>
    <property type="match status" value="1"/>
</dbReference>
<gene>
    <name evidence="8" type="primary">Inhbc</name>
    <name evidence="8" type="ORF">CEXT_561761</name>
</gene>
<evidence type="ECO:0000256" key="2">
    <source>
        <dbReference type="ARBA" id="ARBA00006656"/>
    </source>
</evidence>
<dbReference type="EMBL" id="BPLR01007827">
    <property type="protein sequence ID" value="GIY20025.1"/>
    <property type="molecule type" value="Genomic_DNA"/>
</dbReference>
<feature type="domain" description="TGF-beta family profile" evidence="7">
    <location>
        <begin position="198"/>
        <end position="316"/>
    </location>
</feature>
<protein>
    <submittedName>
        <fullName evidence="8">Inhibin beta C chain</fullName>
    </submittedName>
</protein>
<dbReference type="PANTHER" id="PTHR11848:SF262">
    <property type="entry name" value="LD29161P"/>
    <property type="match status" value="1"/>
</dbReference>
<proteinExistence type="inferred from homology"/>
<keyword evidence="3" id="KW-0964">Secreted</keyword>
<evidence type="ECO:0000256" key="5">
    <source>
        <dbReference type="ARBA" id="ARBA00023157"/>
    </source>
</evidence>
<evidence type="ECO:0000256" key="4">
    <source>
        <dbReference type="ARBA" id="ARBA00023030"/>
    </source>
</evidence>
<evidence type="ECO:0000313" key="8">
    <source>
        <dbReference type="EMBL" id="GIY20025.1"/>
    </source>
</evidence>
<dbReference type="InterPro" id="IPR029034">
    <property type="entry name" value="Cystine-knot_cytokine"/>
</dbReference>
<dbReference type="AlphaFoldDB" id="A0AAV4REB0"/>
<evidence type="ECO:0000256" key="6">
    <source>
        <dbReference type="RuleBase" id="RU000354"/>
    </source>
</evidence>
<dbReference type="PROSITE" id="PS51362">
    <property type="entry name" value="TGF_BETA_2"/>
    <property type="match status" value="1"/>
</dbReference>
<comment type="subcellular location">
    <subcellularLocation>
        <location evidence="1">Secreted</location>
    </subcellularLocation>
</comment>
<keyword evidence="5" id="KW-1015">Disulfide bond</keyword>
<accession>A0AAV4REB0</accession>
<keyword evidence="4 6" id="KW-0339">Growth factor</keyword>
<dbReference type="Proteomes" id="UP001054945">
    <property type="component" value="Unassembled WGS sequence"/>
</dbReference>
<evidence type="ECO:0000256" key="1">
    <source>
        <dbReference type="ARBA" id="ARBA00004613"/>
    </source>
</evidence>
<comment type="caution">
    <text evidence="8">The sequence shown here is derived from an EMBL/GenBank/DDBJ whole genome shotgun (WGS) entry which is preliminary data.</text>
</comment>
<dbReference type="InterPro" id="IPR017948">
    <property type="entry name" value="TGFb_CS"/>
</dbReference>
<comment type="similarity">
    <text evidence="2 6">Belongs to the TGF-beta family.</text>
</comment>
<dbReference type="InterPro" id="IPR015615">
    <property type="entry name" value="TGF-beta-rel"/>
</dbReference>
<keyword evidence="9" id="KW-1185">Reference proteome</keyword>
<evidence type="ECO:0000256" key="3">
    <source>
        <dbReference type="ARBA" id="ARBA00022525"/>
    </source>
</evidence>
<dbReference type="GO" id="GO:0005615">
    <property type="term" value="C:extracellular space"/>
    <property type="evidence" value="ECO:0007669"/>
    <property type="project" value="TreeGrafter"/>
</dbReference>
<dbReference type="PRINTS" id="PR00669">
    <property type="entry name" value="INHIBINA"/>
</dbReference>
<sequence length="316" mass="35572">MSPISTGDSRISINKFNSIDDLFFVNENEEESFEKDAVNSVVIEKVKARILKGLNLKEPPKSHLPIPPLQKIVPNTCFHKNGPQCLRFQIQIPKHLSNANNSSAELWLYKKDKVTEYTLTQIIDDPHHTDLQKRFFSVINQTESEGWTRIDISALINGSSDVLDIEVYSSSKDIPLEFGNDKNPLLIISSSSEENNSRSKRAAVDCEGESSSCCRMKFYVSFEDIGWDSWIVQPEGYFPNACKGSCMNRLDLTVKHHTHVLLRLISKEGTNHSEIAETINCSPKTYKPLSIIYVDNKGLKVISNLPDMSVSECACS</sequence>
<dbReference type="PANTHER" id="PTHR11848">
    <property type="entry name" value="TGF-BETA FAMILY"/>
    <property type="match status" value="1"/>
</dbReference>
<dbReference type="PROSITE" id="PS00250">
    <property type="entry name" value="TGF_BETA_1"/>
    <property type="match status" value="1"/>
</dbReference>